<accession>W0E2N0</accession>
<dbReference type="KEGG" id="mpur:MARPU_15000"/>
<sequence length="144" mass="15449">MLETSSITTVAHVIELAVAPVFLLSGIGAMLAVMTNRLSRIVDRARRVEARLGGDDEPAIRAELRVLVRRARLISLSIGLCTSTALLISGVIVSLFLSAFLRFDAALLVSLLFIAAMLAFIVALLCFLREVLLATAGLRFGRPG</sequence>
<dbReference type="EMBL" id="CP007031">
    <property type="protein sequence ID" value="AHF05007.1"/>
    <property type="molecule type" value="Genomic_DNA"/>
</dbReference>
<dbReference type="HOGENOM" id="CLU_118464_2_0_6"/>
<dbReference type="RefSeq" id="WP_005223985.1">
    <property type="nucleotide sequence ID" value="NZ_CP007031.1"/>
</dbReference>
<evidence type="ECO:0000313" key="2">
    <source>
        <dbReference type="EMBL" id="AHF05007.1"/>
    </source>
</evidence>
<dbReference type="OrthoDB" id="5465259at2"/>
<protein>
    <recommendedName>
        <fullName evidence="4">DUF2721 domain-containing protein</fullName>
    </recommendedName>
</protein>
<keyword evidence="1" id="KW-0472">Membrane</keyword>
<evidence type="ECO:0008006" key="4">
    <source>
        <dbReference type="Google" id="ProtNLM"/>
    </source>
</evidence>
<dbReference type="Pfam" id="PF11026">
    <property type="entry name" value="DUF2721"/>
    <property type="match status" value="1"/>
</dbReference>
<organism evidence="2 3">
    <name type="scientific">Marichromatium purpuratum 984</name>
    <dbReference type="NCBI Taxonomy" id="765910"/>
    <lineage>
        <taxon>Bacteria</taxon>
        <taxon>Pseudomonadati</taxon>
        <taxon>Pseudomonadota</taxon>
        <taxon>Gammaproteobacteria</taxon>
        <taxon>Chromatiales</taxon>
        <taxon>Chromatiaceae</taxon>
        <taxon>Marichromatium</taxon>
    </lineage>
</organism>
<gene>
    <name evidence="2" type="ORF">MARPU_15000</name>
</gene>
<keyword evidence="1" id="KW-1133">Transmembrane helix</keyword>
<evidence type="ECO:0000256" key="1">
    <source>
        <dbReference type="SAM" id="Phobius"/>
    </source>
</evidence>
<reference evidence="2 3" key="1">
    <citation type="submission" date="2013-12" db="EMBL/GenBank/DDBJ databases">
        <authorList>
            <consortium name="DOE Joint Genome Institute"/>
            <person name="Bryant D.A."/>
            <person name="Huntemann M."/>
            <person name="Han J."/>
            <person name="Chen A."/>
            <person name="Kyrpides N."/>
            <person name="Mavromatis K."/>
            <person name="Markowitz V."/>
            <person name="Palaniappan K."/>
            <person name="Ivanova N."/>
            <person name="Schaumberg A."/>
            <person name="Pati A."/>
            <person name="Liolios K."/>
            <person name="Nordberg H.P."/>
            <person name="Cantor M.N."/>
            <person name="Hua S.X."/>
            <person name="Woyke T."/>
        </authorList>
    </citation>
    <scope>NUCLEOTIDE SEQUENCE [LARGE SCALE GENOMIC DNA]</scope>
    <source>
        <strain evidence="2 3">984</strain>
    </source>
</reference>
<dbReference type="InterPro" id="IPR021279">
    <property type="entry name" value="DUF2721"/>
</dbReference>
<feature type="transmembrane region" description="Helical" evidence="1">
    <location>
        <begin position="73"/>
        <end position="101"/>
    </location>
</feature>
<keyword evidence="1" id="KW-0812">Transmembrane</keyword>
<name>W0E2N0_MARPU</name>
<dbReference type="AlphaFoldDB" id="W0E2N0"/>
<feature type="transmembrane region" description="Helical" evidence="1">
    <location>
        <begin position="107"/>
        <end position="128"/>
    </location>
</feature>
<dbReference type="STRING" id="765910.MARPU_15000"/>
<feature type="transmembrane region" description="Helical" evidence="1">
    <location>
        <begin position="12"/>
        <end position="34"/>
    </location>
</feature>
<dbReference type="Proteomes" id="UP000005275">
    <property type="component" value="Chromosome"/>
</dbReference>
<proteinExistence type="predicted"/>
<keyword evidence="3" id="KW-1185">Reference proteome</keyword>
<evidence type="ECO:0000313" key="3">
    <source>
        <dbReference type="Proteomes" id="UP000005275"/>
    </source>
</evidence>
<dbReference type="eggNOG" id="ENOG5032YAP">
    <property type="taxonomic scope" value="Bacteria"/>
</dbReference>